<dbReference type="InterPro" id="IPR036365">
    <property type="entry name" value="PGBD-like_sf"/>
</dbReference>
<keyword evidence="4" id="KW-0378">Hydrolase</keyword>
<dbReference type="RefSeq" id="WP_092496065.1">
    <property type="nucleotide sequence ID" value="NZ_FOFG01000004.1"/>
</dbReference>
<dbReference type="InterPro" id="IPR002477">
    <property type="entry name" value="Peptidoglycan-bd-like"/>
</dbReference>
<evidence type="ECO:0000256" key="6">
    <source>
        <dbReference type="SAM" id="MobiDB-lite"/>
    </source>
</evidence>
<gene>
    <name evidence="8" type="ORF">SAMN05216548_104200</name>
</gene>
<evidence type="ECO:0000256" key="3">
    <source>
        <dbReference type="ARBA" id="ARBA00011901"/>
    </source>
</evidence>
<dbReference type="AlphaFoldDB" id="A0A1H9FSM9"/>
<name>A0A1H9FSM9_9HYPH</name>
<evidence type="ECO:0000256" key="2">
    <source>
        <dbReference type="ARBA" id="ARBA00007553"/>
    </source>
</evidence>
<dbReference type="SUPFAM" id="SSF55846">
    <property type="entry name" value="N-acetylmuramoyl-L-alanine amidase-like"/>
    <property type="match status" value="1"/>
</dbReference>
<dbReference type="Pfam" id="PF01510">
    <property type="entry name" value="Amidase_2"/>
    <property type="match status" value="1"/>
</dbReference>
<dbReference type="STRING" id="1855383.SAMN05216548_104200"/>
<dbReference type="PANTHER" id="PTHR30417">
    <property type="entry name" value="N-ACETYLMURAMOYL-L-ALANINE AMIDASE AMID"/>
    <property type="match status" value="1"/>
</dbReference>
<evidence type="ECO:0000256" key="1">
    <source>
        <dbReference type="ARBA" id="ARBA00001561"/>
    </source>
</evidence>
<evidence type="ECO:0000313" key="9">
    <source>
        <dbReference type="Proteomes" id="UP000199647"/>
    </source>
</evidence>
<feature type="domain" description="N-acetylmuramoyl-L-alanine amidase" evidence="7">
    <location>
        <begin position="12"/>
        <end position="148"/>
    </location>
</feature>
<dbReference type="SUPFAM" id="SSF47090">
    <property type="entry name" value="PGBD-like"/>
    <property type="match status" value="1"/>
</dbReference>
<keyword evidence="9" id="KW-1185">Reference proteome</keyword>
<comment type="catalytic activity">
    <reaction evidence="1">
        <text>Hydrolyzes the link between N-acetylmuramoyl residues and L-amino acid residues in certain cell-wall glycopeptides.</text>
        <dbReference type="EC" id="3.5.1.28"/>
    </reaction>
</comment>
<organism evidence="8 9">
    <name type="scientific">Faunimonas pinastri</name>
    <dbReference type="NCBI Taxonomy" id="1855383"/>
    <lineage>
        <taxon>Bacteria</taxon>
        <taxon>Pseudomonadati</taxon>
        <taxon>Pseudomonadota</taxon>
        <taxon>Alphaproteobacteria</taxon>
        <taxon>Hyphomicrobiales</taxon>
        <taxon>Afifellaceae</taxon>
        <taxon>Faunimonas</taxon>
    </lineage>
</organism>
<dbReference type="EC" id="3.5.1.28" evidence="3"/>
<evidence type="ECO:0000256" key="4">
    <source>
        <dbReference type="ARBA" id="ARBA00022801"/>
    </source>
</evidence>
<dbReference type="Gene3D" id="3.40.80.10">
    <property type="entry name" value="Peptidoglycan recognition protein-like"/>
    <property type="match status" value="1"/>
</dbReference>
<dbReference type="Pfam" id="PF01471">
    <property type="entry name" value="PG_binding_1"/>
    <property type="match status" value="1"/>
</dbReference>
<dbReference type="Gene3D" id="1.10.101.10">
    <property type="entry name" value="PGBD-like superfamily/PGBD"/>
    <property type="match status" value="1"/>
</dbReference>
<protein>
    <recommendedName>
        <fullName evidence="3">N-acetylmuramoyl-L-alanine amidase</fullName>
        <ecNumber evidence="3">3.5.1.28</ecNumber>
    </recommendedName>
</protein>
<dbReference type="InterPro" id="IPR002502">
    <property type="entry name" value="Amidase_domain"/>
</dbReference>
<reference evidence="8 9" key="1">
    <citation type="submission" date="2016-10" db="EMBL/GenBank/DDBJ databases">
        <authorList>
            <person name="de Groot N.N."/>
        </authorList>
    </citation>
    <scope>NUCLEOTIDE SEQUENCE [LARGE SCALE GENOMIC DNA]</scope>
    <source>
        <strain evidence="8 9">A52C2</strain>
    </source>
</reference>
<dbReference type="GO" id="GO:0009254">
    <property type="term" value="P:peptidoglycan turnover"/>
    <property type="evidence" value="ECO:0007669"/>
    <property type="project" value="TreeGrafter"/>
</dbReference>
<dbReference type="PANTHER" id="PTHR30417:SF1">
    <property type="entry name" value="N-ACETYLMURAMOYL-L-ALANINE AMIDASE AMID"/>
    <property type="match status" value="1"/>
</dbReference>
<evidence type="ECO:0000313" key="8">
    <source>
        <dbReference type="EMBL" id="SEQ40920.1"/>
    </source>
</evidence>
<accession>A0A1H9FSM9</accession>
<sequence>MTSPLPIEDCPSPNHGERRTGPVDILILHYTGMPDDGEAQRWLCNPESEVSSHYVVHRDGRLVRLVPEDRRAWHAGASSWAGETDINSRSVGIEIANPGHTGGLPEFPPAQIEALIALCREIVGRHPIPPHRVLAHSDVAPSRKVDPGERFPWDLLHEAGIGHWVEPVETSGGMFFSRGDQGQPVEALQAMLALYGYGLSINGVFDKATEEIVSAFQRHFRPARVDGIADRGTIETLHKLLVGVS</sequence>
<dbReference type="SMART" id="SM00644">
    <property type="entry name" value="Ami_2"/>
    <property type="match status" value="1"/>
</dbReference>
<proteinExistence type="inferred from homology"/>
<dbReference type="EMBL" id="FOFG01000004">
    <property type="protein sequence ID" value="SEQ40920.1"/>
    <property type="molecule type" value="Genomic_DNA"/>
</dbReference>
<dbReference type="OrthoDB" id="9794842at2"/>
<dbReference type="GO" id="GO:0009253">
    <property type="term" value="P:peptidoglycan catabolic process"/>
    <property type="evidence" value="ECO:0007669"/>
    <property type="project" value="InterPro"/>
</dbReference>
<dbReference type="InterPro" id="IPR036366">
    <property type="entry name" value="PGBDSf"/>
</dbReference>
<dbReference type="InterPro" id="IPR051206">
    <property type="entry name" value="NAMLAA_amidase_2"/>
</dbReference>
<evidence type="ECO:0000259" key="7">
    <source>
        <dbReference type="SMART" id="SM00644"/>
    </source>
</evidence>
<keyword evidence="5" id="KW-0961">Cell wall biogenesis/degradation</keyword>
<dbReference type="CDD" id="cd06583">
    <property type="entry name" value="PGRP"/>
    <property type="match status" value="1"/>
</dbReference>
<comment type="similarity">
    <text evidence="2">Belongs to the N-acetylmuramoyl-L-alanine amidase 2 family.</text>
</comment>
<feature type="region of interest" description="Disordered" evidence="6">
    <location>
        <begin position="1"/>
        <end position="20"/>
    </location>
</feature>
<dbReference type="Proteomes" id="UP000199647">
    <property type="component" value="Unassembled WGS sequence"/>
</dbReference>
<evidence type="ECO:0000256" key="5">
    <source>
        <dbReference type="ARBA" id="ARBA00023316"/>
    </source>
</evidence>
<dbReference type="GO" id="GO:0008745">
    <property type="term" value="F:N-acetylmuramoyl-L-alanine amidase activity"/>
    <property type="evidence" value="ECO:0007669"/>
    <property type="project" value="UniProtKB-EC"/>
</dbReference>
<dbReference type="GO" id="GO:0019867">
    <property type="term" value="C:outer membrane"/>
    <property type="evidence" value="ECO:0007669"/>
    <property type="project" value="TreeGrafter"/>
</dbReference>
<dbReference type="InterPro" id="IPR036505">
    <property type="entry name" value="Amidase/PGRP_sf"/>
</dbReference>
<dbReference type="GO" id="GO:0071555">
    <property type="term" value="P:cell wall organization"/>
    <property type="evidence" value="ECO:0007669"/>
    <property type="project" value="UniProtKB-KW"/>
</dbReference>